<dbReference type="SUPFAM" id="SSF53187">
    <property type="entry name" value="Zn-dependent exopeptidases"/>
    <property type="match status" value="1"/>
</dbReference>
<sequence>MKLFDLIQPPVQKLPLVISVPHAGTEFPAELRAELKPGLLPPDDTDWFVHQLYDFVTELGIPLIKANYSRWVVDLNRNPDSSPLYHDGRVLTGLCTTTTFLGEPIYQDERAEVAAAEVARRKAEYFEPYHEALSQLLDDTQARFGQVLLWDCHSIRRLVPAINPEPFPDLILGSADETSAAPELIATALRELASGHYSLNHNTPFKGGYITRHHGQPGRQRHALQLEMSKDRYMDDAEQHYDPARAGQMRVLLQQTLEALGTVLLAPQTH</sequence>
<evidence type="ECO:0000313" key="1">
    <source>
        <dbReference type="EMBL" id="MDO7874794.1"/>
    </source>
</evidence>
<proteinExistence type="predicted"/>
<comment type="caution">
    <text evidence="1">The sequence shown here is derived from an EMBL/GenBank/DDBJ whole genome shotgun (WGS) entry which is preliminary data.</text>
</comment>
<name>A0ABT9BAT0_9BACT</name>
<dbReference type="RefSeq" id="WP_305006110.1">
    <property type="nucleotide sequence ID" value="NZ_JAUQSY010000005.1"/>
</dbReference>
<accession>A0ABT9BAT0</accession>
<dbReference type="Proteomes" id="UP001176429">
    <property type="component" value="Unassembled WGS sequence"/>
</dbReference>
<evidence type="ECO:0000313" key="2">
    <source>
        <dbReference type="Proteomes" id="UP001176429"/>
    </source>
</evidence>
<dbReference type="Pfam" id="PF05013">
    <property type="entry name" value="FGase"/>
    <property type="match status" value="1"/>
</dbReference>
<gene>
    <name evidence="1" type="ORF">Q5H93_08635</name>
</gene>
<reference evidence="1" key="1">
    <citation type="submission" date="2023-07" db="EMBL/GenBank/DDBJ databases">
        <authorList>
            <person name="Kim M.K."/>
        </authorList>
    </citation>
    <scope>NUCLEOTIDE SEQUENCE</scope>
    <source>
        <strain evidence="1">ASUV-10-1</strain>
    </source>
</reference>
<dbReference type="Gene3D" id="3.40.630.40">
    <property type="entry name" value="Zn-dependent exopeptidases"/>
    <property type="match status" value="1"/>
</dbReference>
<dbReference type="EMBL" id="JAUQSY010000005">
    <property type="protein sequence ID" value="MDO7874794.1"/>
    <property type="molecule type" value="Genomic_DNA"/>
</dbReference>
<keyword evidence="2" id="KW-1185">Reference proteome</keyword>
<protein>
    <submittedName>
        <fullName evidence="1">N-formylglutamate amidohydrolase</fullName>
    </submittedName>
</protein>
<organism evidence="1 2">
    <name type="scientific">Hymenobacter aranciens</name>
    <dbReference type="NCBI Taxonomy" id="3063996"/>
    <lineage>
        <taxon>Bacteria</taxon>
        <taxon>Pseudomonadati</taxon>
        <taxon>Bacteroidota</taxon>
        <taxon>Cytophagia</taxon>
        <taxon>Cytophagales</taxon>
        <taxon>Hymenobacteraceae</taxon>
        <taxon>Hymenobacter</taxon>
    </lineage>
</organism>
<dbReference type="InterPro" id="IPR007709">
    <property type="entry name" value="N-FG_amidohydro"/>
</dbReference>